<evidence type="ECO:0000313" key="1">
    <source>
        <dbReference type="EMBL" id="SOE18780.1"/>
    </source>
</evidence>
<dbReference type="Proteomes" id="UP000219465">
    <property type="component" value="Unassembled WGS sequence"/>
</dbReference>
<dbReference type="AlphaFoldDB" id="A0A286IF96"/>
<proteinExistence type="predicted"/>
<accession>A0A286IF96</accession>
<organism evidence="1 2">
    <name type="scientific">Hoeflea halophila</name>
    <dbReference type="NCBI Taxonomy" id="714899"/>
    <lineage>
        <taxon>Bacteria</taxon>
        <taxon>Pseudomonadati</taxon>
        <taxon>Pseudomonadota</taxon>
        <taxon>Alphaproteobacteria</taxon>
        <taxon>Hyphomicrobiales</taxon>
        <taxon>Rhizobiaceae</taxon>
        <taxon>Hoeflea</taxon>
    </lineage>
</organism>
<sequence length="311" mass="34045">MNIEGISHSHIRTVGRAGSVKESAPTIHAYVIQSYQELGPAGPSEATGTYDFSGKVAPATHEYTVAAPNGFEIYMPVRPGFASNNLALAVTEPSAEPFSSGKTKSEIADAARKAIDARHIKMADSGQPFRPKSNEAVDWYTVFGDLDRRALSAIRTDETGFFSKEEKAIAQSIMIQQQSLAMGLYHGPTRLAGSFAGKEGIDPSDHMAVGKAGALWLDQVSLEEKTTSWEWMEQRAAAQYLYESGAEQAGVKPEDLSSGFNFVDMLLQAYRELEQKGEGHELNYLPAYQKAWQMFVDQVPAEQSTTTTLFF</sequence>
<dbReference type="RefSeq" id="WP_097109244.1">
    <property type="nucleotide sequence ID" value="NZ_OCPC01000006.1"/>
</dbReference>
<dbReference type="EMBL" id="OCPC01000006">
    <property type="protein sequence ID" value="SOE18780.1"/>
    <property type="molecule type" value="Genomic_DNA"/>
</dbReference>
<evidence type="ECO:0000313" key="2">
    <source>
        <dbReference type="Proteomes" id="UP000219465"/>
    </source>
</evidence>
<gene>
    <name evidence="1" type="ORF">SAMN05877838_3719</name>
</gene>
<keyword evidence="2" id="KW-1185">Reference proteome</keyword>
<reference evidence="2" key="1">
    <citation type="submission" date="2017-08" db="EMBL/GenBank/DDBJ databases">
        <authorList>
            <person name="Varghese N."/>
            <person name="Submissions S."/>
        </authorList>
    </citation>
    <scope>NUCLEOTIDE SEQUENCE [LARGE SCALE GENOMIC DNA]</scope>
    <source>
        <strain evidence="2">KCTC 23107</strain>
    </source>
</reference>
<dbReference type="OrthoDB" id="7302449at2"/>
<protein>
    <submittedName>
        <fullName evidence="1">Uncharacterized protein</fullName>
    </submittedName>
</protein>
<name>A0A286IF96_9HYPH</name>